<evidence type="ECO:0000256" key="3">
    <source>
        <dbReference type="ARBA" id="ARBA00022448"/>
    </source>
</evidence>
<dbReference type="InterPro" id="IPR054765">
    <property type="entry name" value="SLBB_dom"/>
</dbReference>
<evidence type="ECO:0000256" key="1">
    <source>
        <dbReference type="ARBA" id="ARBA00004571"/>
    </source>
</evidence>
<feature type="domain" description="SLBB" evidence="17">
    <location>
        <begin position="141"/>
        <end position="224"/>
    </location>
</feature>
<reference evidence="18" key="1">
    <citation type="submission" date="2020-10" db="EMBL/GenBank/DDBJ databases">
        <authorList>
            <person name="Castelo-Branco R."/>
            <person name="Eusebio N."/>
            <person name="Adriana R."/>
            <person name="Vieira A."/>
            <person name="Brugerolle De Fraissinette N."/>
            <person name="Rezende De Castro R."/>
            <person name="Schneider M.P."/>
            <person name="Vasconcelos V."/>
            <person name="Leao P.N."/>
        </authorList>
    </citation>
    <scope>NUCLEOTIDE SEQUENCE</scope>
    <source>
        <strain evidence="18">LEGE 11479</strain>
    </source>
</reference>
<evidence type="ECO:0000256" key="2">
    <source>
        <dbReference type="ARBA" id="ARBA00009450"/>
    </source>
</evidence>
<keyword evidence="12" id="KW-0564">Palmitate</keyword>
<comment type="caution">
    <text evidence="18">The sequence shown here is derived from an EMBL/GenBank/DDBJ whole genome shotgun (WGS) entry which is preliminary data.</text>
</comment>
<keyword evidence="8" id="KW-0625">Polysaccharide transport</keyword>
<dbReference type="GO" id="GO:0015288">
    <property type="term" value="F:porin activity"/>
    <property type="evidence" value="ECO:0007669"/>
    <property type="project" value="UniProtKB-KW"/>
</dbReference>
<evidence type="ECO:0000256" key="11">
    <source>
        <dbReference type="ARBA" id="ARBA00023136"/>
    </source>
</evidence>
<dbReference type="GO" id="GO:0015159">
    <property type="term" value="F:polysaccharide transmembrane transporter activity"/>
    <property type="evidence" value="ECO:0007669"/>
    <property type="project" value="InterPro"/>
</dbReference>
<dbReference type="InterPro" id="IPR049712">
    <property type="entry name" value="Poly_export"/>
</dbReference>
<dbReference type="Gene3D" id="3.10.560.10">
    <property type="entry name" value="Outer membrane lipoprotein wza domain like"/>
    <property type="match status" value="2"/>
</dbReference>
<evidence type="ECO:0000256" key="14">
    <source>
        <dbReference type="ARBA" id="ARBA00023288"/>
    </source>
</evidence>
<keyword evidence="14" id="KW-0449">Lipoprotein</keyword>
<evidence type="ECO:0000259" key="16">
    <source>
        <dbReference type="Pfam" id="PF10531"/>
    </source>
</evidence>
<gene>
    <name evidence="18" type="ORF">IQ260_10730</name>
</gene>
<dbReference type="GO" id="GO:0046930">
    <property type="term" value="C:pore complex"/>
    <property type="evidence" value="ECO:0007669"/>
    <property type="project" value="UniProtKB-KW"/>
</dbReference>
<keyword evidence="6" id="KW-0812">Transmembrane</keyword>
<dbReference type="PANTHER" id="PTHR33619:SF3">
    <property type="entry name" value="POLYSACCHARIDE EXPORT PROTEIN GFCE-RELATED"/>
    <property type="match status" value="1"/>
</dbReference>
<keyword evidence="10" id="KW-0626">Porin</keyword>
<evidence type="ECO:0000256" key="10">
    <source>
        <dbReference type="ARBA" id="ARBA00023114"/>
    </source>
</evidence>
<evidence type="ECO:0000256" key="12">
    <source>
        <dbReference type="ARBA" id="ARBA00023139"/>
    </source>
</evidence>
<evidence type="ECO:0000313" key="18">
    <source>
        <dbReference type="EMBL" id="MBE9067130.1"/>
    </source>
</evidence>
<dbReference type="Gene3D" id="3.30.1950.10">
    <property type="entry name" value="wza like domain"/>
    <property type="match status" value="1"/>
</dbReference>
<name>A0A928X3C8_LEPEC</name>
<keyword evidence="11" id="KW-0472">Membrane</keyword>
<protein>
    <submittedName>
        <fullName evidence="18">Polysaccharide export protein</fullName>
    </submittedName>
</protein>
<organism evidence="18 19">
    <name type="scientific">Leptolyngbya cf. ectocarpi LEGE 11479</name>
    <dbReference type="NCBI Taxonomy" id="1828722"/>
    <lineage>
        <taxon>Bacteria</taxon>
        <taxon>Bacillati</taxon>
        <taxon>Cyanobacteriota</taxon>
        <taxon>Cyanophyceae</taxon>
        <taxon>Leptolyngbyales</taxon>
        <taxon>Leptolyngbyaceae</taxon>
        <taxon>Leptolyngbya group</taxon>
        <taxon>Leptolyngbya</taxon>
    </lineage>
</organism>
<evidence type="ECO:0000256" key="4">
    <source>
        <dbReference type="ARBA" id="ARBA00022452"/>
    </source>
</evidence>
<dbReference type="Pfam" id="PF22461">
    <property type="entry name" value="SLBB_2"/>
    <property type="match status" value="1"/>
</dbReference>
<evidence type="ECO:0000256" key="7">
    <source>
        <dbReference type="ARBA" id="ARBA00022729"/>
    </source>
</evidence>
<keyword evidence="3" id="KW-0813">Transport</keyword>
<keyword evidence="5" id="KW-0762">Sugar transport</keyword>
<evidence type="ECO:0000256" key="13">
    <source>
        <dbReference type="ARBA" id="ARBA00023237"/>
    </source>
</evidence>
<comment type="subcellular location">
    <subcellularLocation>
        <location evidence="1">Cell outer membrane</location>
        <topology evidence="1">Multi-pass membrane protein</topology>
    </subcellularLocation>
</comment>
<keyword evidence="4" id="KW-1134">Transmembrane beta strand</keyword>
<accession>A0A928X3C8</accession>
<keyword evidence="19" id="KW-1185">Reference proteome</keyword>
<feature type="domain" description="Soluble ligand binding" evidence="16">
    <location>
        <begin position="248"/>
        <end position="288"/>
    </location>
</feature>
<sequence length="350" mass="37299">MIKSSRLRVNNSQWRHYPLHLACGSIAVFLLAKTVTSLPVYAQSPTPWQLATDQSSDGIAHPDYLLGSGDEITITVFDYGEFSGVHRILPDGSLSLPLVGRVITAGKTPGQLSEELATRLNVWLRNPVVNVSLVTPRPISVNVSGAVMHPGPVRLEDGQDALRVSEALAAAGGITQQADLRQVTLRRYHPDGETSEMALDLLAAVTSGNPPPDLLLRDGDALYIPEGNGPLEPRLIARSSFSPAIVNVKVVGEVIAPGDVEVPPGSSLSAAIATAGGPTVDARLSSVTHVHMNVDGDVDTQTMDLRTLSDNYQVAAGDVIIVPKKESSNILDYAGRILFPFRILNDIFGD</sequence>
<feature type="domain" description="Polysaccharide export protein N-terminal" evidence="15">
    <location>
        <begin position="61"/>
        <end position="133"/>
    </location>
</feature>
<dbReference type="InterPro" id="IPR003715">
    <property type="entry name" value="Poly_export_N"/>
</dbReference>
<dbReference type="PANTHER" id="PTHR33619">
    <property type="entry name" value="POLYSACCHARIDE EXPORT PROTEIN GFCE-RELATED"/>
    <property type="match status" value="1"/>
</dbReference>
<evidence type="ECO:0000259" key="17">
    <source>
        <dbReference type="Pfam" id="PF22461"/>
    </source>
</evidence>
<evidence type="ECO:0000313" key="19">
    <source>
        <dbReference type="Proteomes" id="UP000615026"/>
    </source>
</evidence>
<keyword evidence="13" id="KW-0998">Cell outer membrane</keyword>
<dbReference type="GO" id="GO:0006811">
    <property type="term" value="P:monoatomic ion transport"/>
    <property type="evidence" value="ECO:0007669"/>
    <property type="project" value="UniProtKB-KW"/>
</dbReference>
<dbReference type="Proteomes" id="UP000615026">
    <property type="component" value="Unassembled WGS sequence"/>
</dbReference>
<dbReference type="GO" id="GO:0009279">
    <property type="term" value="C:cell outer membrane"/>
    <property type="evidence" value="ECO:0007669"/>
    <property type="project" value="UniProtKB-SubCell"/>
</dbReference>
<dbReference type="AlphaFoldDB" id="A0A928X3C8"/>
<dbReference type="EMBL" id="JADEXP010000077">
    <property type="protein sequence ID" value="MBE9067130.1"/>
    <property type="molecule type" value="Genomic_DNA"/>
</dbReference>
<evidence type="ECO:0000256" key="5">
    <source>
        <dbReference type="ARBA" id="ARBA00022597"/>
    </source>
</evidence>
<dbReference type="Pfam" id="PF10531">
    <property type="entry name" value="SLBB"/>
    <property type="match status" value="1"/>
</dbReference>
<comment type="similarity">
    <text evidence="2">Belongs to the BexD/CtrA/VexA family.</text>
</comment>
<evidence type="ECO:0000256" key="6">
    <source>
        <dbReference type="ARBA" id="ARBA00022692"/>
    </source>
</evidence>
<evidence type="ECO:0000256" key="8">
    <source>
        <dbReference type="ARBA" id="ARBA00023047"/>
    </source>
</evidence>
<dbReference type="Pfam" id="PF02563">
    <property type="entry name" value="Poly_export"/>
    <property type="match status" value="1"/>
</dbReference>
<dbReference type="InterPro" id="IPR019554">
    <property type="entry name" value="Soluble_ligand-bd"/>
</dbReference>
<evidence type="ECO:0000256" key="9">
    <source>
        <dbReference type="ARBA" id="ARBA00023065"/>
    </source>
</evidence>
<proteinExistence type="inferred from homology"/>
<keyword evidence="7" id="KW-0732">Signal</keyword>
<keyword evidence="9" id="KW-0406">Ion transport</keyword>
<evidence type="ECO:0000259" key="15">
    <source>
        <dbReference type="Pfam" id="PF02563"/>
    </source>
</evidence>
<dbReference type="RefSeq" id="WP_193993100.1">
    <property type="nucleotide sequence ID" value="NZ_JADEXP010000077.1"/>
</dbReference>